<accession>A0A510UEJ0</accession>
<dbReference type="GO" id="GO:0005524">
    <property type="term" value="F:ATP binding"/>
    <property type="evidence" value="ECO:0007669"/>
    <property type="project" value="InterPro"/>
</dbReference>
<dbReference type="AlphaFoldDB" id="A0A510UEJ0"/>
<dbReference type="Proteomes" id="UP000321787">
    <property type="component" value="Unassembled WGS sequence"/>
</dbReference>
<gene>
    <name evidence="4" type="ORF">AFI02nite_10030</name>
</gene>
<evidence type="ECO:0000313" key="5">
    <source>
        <dbReference type="Proteomes" id="UP000321787"/>
    </source>
</evidence>
<keyword evidence="2" id="KW-0720">Serine protease</keyword>
<reference evidence="4 5" key="1">
    <citation type="submission" date="2019-07" db="EMBL/GenBank/DDBJ databases">
        <title>Whole genome shotgun sequence of Aliivibrio fischeri NBRC 101058.</title>
        <authorList>
            <person name="Hosoyama A."/>
            <person name="Uohara A."/>
            <person name="Ohji S."/>
            <person name="Ichikawa N."/>
        </authorList>
    </citation>
    <scope>NUCLEOTIDE SEQUENCE [LARGE SCALE GENOMIC DNA]</scope>
    <source>
        <strain evidence="4 5">NBRC 101058</strain>
    </source>
</reference>
<dbReference type="Gene3D" id="3.30.230.10">
    <property type="match status" value="1"/>
</dbReference>
<dbReference type="EMBL" id="BJTZ01000004">
    <property type="protein sequence ID" value="GEK12967.1"/>
    <property type="molecule type" value="Genomic_DNA"/>
</dbReference>
<dbReference type="PANTHER" id="PTHR10046">
    <property type="entry name" value="ATP DEPENDENT LON PROTEASE FAMILY MEMBER"/>
    <property type="match status" value="1"/>
</dbReference>
<dbReference type="GO" id="GO:0030163">
    <property type="term" value="P:protein catabolic process"/>
    <property type="evidence" value="ECO:0007669"/>
    <property type="project" value="InterPro"/>
</dbReference>
<keyword evidence="2" id="KW-0378">Hydrolase</keyword>
<evidence type="ECO:0000259" key="3">
    <source>
        <dbReference type="PROSITE" id="PS51786"/>
    </source>
</evidence>
<dbReference type="SUPFAM" id="SSF54211">
    <property type="entry name" value="Ribosomal protein S5 domain 2-like"/>
    <property type="match status" value="1"/>
</dbReference>
<organism evidence="4 5">
    <name type="scientific">Aliivibrio fischeri</name>
    <name type="common">Vibrio fischeri</name>
    <dbReference type="NCBI Taxonomy" id="668"/>
    <lineage>
        <taxon>Bacteria</taxon>
        <taxon>Pseudomonadati</taxon>
        <taxon>Pseudomonadota</taxon>
        <taxon>Gammaproteobacteria</taxon>
        <taxon>Vibrionales</taxon>
        <taxon>Vibrionaceae</taxon>
        <taxon>Aliivibrio</taxon>
    </lineage>
</organism>
<name>A0A510UEJ0_ALIFS</name>
<feature type="domain" description="Lon proteolytic" evidence="3">
    <location>
        <begin position="317"/>
        <end position="514"/>
    </location>
</feature>
<evidence type="ECO:0000313" key="4">
    <source>
        <dbReference type="EMBL" id="GEK12967.1"/>
    </source>
</evidence>
<dbReference type="GO" id="GO:0006508">
    <property type="term" value="P:proteolysis"/>
    <property type="evidence" value="ECO:0007669"/>
    <property type="project" value="UniProtKB-KW"/>
</dbReference>
<dbReference type="PRINTS" id="PR00830">
    <property type="entry name" value="ENDOLAPTASE"/>
</dbReference>
<dbReference type="InterPro" id="IPR014721">
    <property type="entry name" value="Ribsml_uS5_D2-typ_fold_subgr"/>
</dbReference>
<evidence type="ECO:0000256" key="1">
    <source>
        <dbReference type="ARBA" id="ARBA00022670"/>
    </source>
</evidence>
<dbReference type="InterPro" id="IPR020568">
    <property type="entry name" value="Ribosomal_Su5_D2-typ_SF"/>
</dbReference>
<feature type="active site" evidence="2">
    <location>
        <position position="409"/>
    </location>
</feature>
<dbReference type="Pfam" id="PF05362">
    <property type="entry name" value="Lon_C"/>
    <property type="match status" value="1"/>
</dbReference>
<feature type="active site" evidence="2">
    <location>
        <position position="452"/>
    </location>
</feature>
<protein>
    <recommendedName>
        <fullName evidence="2">endopeptidase La</fullName>
        <ecNumber evidence="2">3.4.21.53</ecNumber>
    </recommendedName>
</protein>
<comment type="catalytic activity">
    <reaction evidence="2">
        <text>Hydrolysis of proteins in presence of ATP.</text>
        <dbReference type="EC" id="3.4.21.53"/>
    </reaction>
</comment>
<dbReference type="GO" id="GO:0004176">
    <property type="term" value="F:ATP-dependent peptidase activity"/>
    <property type="evidence" value="ECO:0007669"/>
    <property type="project" value="UniProtKB-UniRule"/>
</dbReference>
<sequence length="556" mass="61059">MQLVDTPFTISPNFAHIENDLNNALLSEVQDTYSLQPRLVQALTNFSQINGINILQLTALDNRVYREYVATWLKNNSKNRVDQNTDVPIIIAESASEAELFGIYHNKSDSLESGLLQQANGGFLIISPSILLANPYLWPRLKSVLQGSSITIPSSDFKSPKATNHQLSVDVKLIIVGDRALLGEIEQLEPDLLAGMSMYSEYEFDTKISSDSVTDYVQLINAILTDNGHLPLNDGLSLLPLLKVGARECEDQTRLNLCLIWLNSFLAHASLASESKTTICAADFNRAIESKYYIESYLPSRALDDILENNILIETQGEKVGQINGLTVVSVPGHPISYGEASRISCVVHTGDGELSDVERKVELGGNIHAKGMLIMQAYILSQLDSREPLPFTASMVFEQSYCEVDGDSASLAELCALLSALSIKPITQSIAITGSVDQFGSAQPIGGVNEKIEAFYQLCQKRGLTGEQGVIIPATNGINLVLSDDVVQAVEDNLFTIYPVNNVEEAVEILLGLPLQSEEHESVLSLIAQHIEDVEHHPTHCSALLCRIKHWFNQR</sequence>
<comment type="caution">
    <text evidence="4">The sequence shown here is derived from an EMBL/GenBank/DDBJ whole genome shotgun (WGS) entry which is preliminary data.</text>
</comment>
<comment type="similarity">
    <text evidence="2">Belongs to the peptidase S16 family.</text>
</comment>
<dbReference type="GO" id="GO:0004252">
    <property type="term" value="F:serine-type endopeptidase activity"/>
    <property type="evidence" value="ECO:0007669"/>
    <property type="project" value="UniProtKB-UniRule"/>
</dbReference>
<dbReference type="Pfam" id="PF13654">
    <property type="entry name" value="AAA_32"/>
    <property type="match status" value="1"/>
</dbReference>
<evidence type="ECO:0000256" key="2">
    <source>
        <dbReference type="PROSITE-ProRule" id="PRU01122"/>
    </source>
</evidence>
<dbReference type="EC" id="3.4.21.53" evidence="2"/>
<dbReference type="PROSITE" id="PS51786">
    <property type="entry name" value="LON_PROTEOLYTIC"/>
    <property type="match status" value="1"/>
</dbReference>
<keyword evidence="1 2" id="KW-0645">Protease</keyword>
<dbReference type="InterPro" id="IPR008269">
    <property type="entry name" value="Lon_proteolytic"/>
</dbReference>
<dbReference type="InterPro" id="IPR041699">
    <property type="entry name" value="AAA_32"/>
</dbReference>
<dbReference type="InterPro" id="IPR027065">
    <property type="entry name" value="Lon_Prtase"/>
</dbReference>
<proteinExistence type="inferred from homology"/>
<dbReference type="RefSeq" id="WP_146862354.1">
    <property type="nucleotide sequence ID" value="NZ_BJTZ01000004.1"/>
</dbReference>
<dbReference type="Gene3D" id="3.40.50.300">
    <property type="entry name" value="P-loop containing nucleotide triphosphate hydrolases"/>
    <property type="match status" value="1"/>
</dbReference>
<dbReference type="InterPro" id="IPR027417">
    <property type="entry name" value="P-loop_NTPase"/>
</dbReference>